<dbReference type="EMBL" id="JACHJC010000001">
    <property type="protein sequence ID" value="MBB5110223.1"/>
    <property type="molecule type" value="Genomic_DNA"/>
</dbReference>
<reference evidence="2 3" key="1">
    <citation type="submission" date="2020-08" db="EMBL/GenBank/DDBJ databases">
        <title>Sequencing the genomes of 1000 actinobacteria strains.</title>
        <authorList>
            <person name="Klenk H.-P."/>
        </authorList>
    </citation>
    <scope>NUCLEOTIDE SEQUENCE [LARGE SCALE GENOMIC DNA]</scope>
    <source>
        <strain evidence="2 3">DSM 43036</strain>
    </source>
</reference>
<sequence length="201" mass="21573">MASEERDGRALLAGLTVLALLLGSAWWRSAAPEPGPAASAVSASVDLTPRNWRVDPSTGEARPVPRAGRDAGASLGPRRGPRAEPDRSVVIQVEDDGTTRVLQMSHVVWRERSRLTPGAPPVVRQVRPTRGDHYRLSVSCAGDGVVAVLVSGVGDEDFRRALRCGEQLDVPVVGGRGELVQMRFVAIRGRAELDARLEALY</sequence>
<protein>
    <submittedName>
        <fullName evidence="2">Uncharacterized protein</fullName>
    </submittedName>
</protein>
<name>A0ABR6M4D7_MICEC</name>
<evidence type="ECO:0000256" key="1">
    <source>
        <dbReference type="SAM" id="MobiDB-lite"/>
    </source>
</evidence>
<evidence type="ECO:0000313" key="3">
    <source>
        <dbReference type="Proteomes" id="UP000618986"/>
    </source>
</evidence>
<dbReference type="Proteomes" id="UP000618986">
    <property type="component" value="Unassembled WGS sequence"/>
</dbReference>
<feature type="region of interest" description="Disordered" evidence="1">
    <location>
        <begin position="50"/>
        <end position="86"/>
    </location>
</feature>
<evidence type="ECO:0000313" key="2">
    <source>
        <dbReference type="EMBL" id="MBB5110223.1"/>
    </source>
</evidence>
<proteinExistence type="predicted"/>
<dbReference type="RefSeq" id="WP_184679758.1">
    <property type="nucleotide sequence ID" value="NZ_JACHJC010000001.1"/>
</dbReference>
<keyword evidence="3" id="KW-1185">Reference proteome</keyword>
<gene>
    <name evidence="2" type="ORF">FHU28_000062</name>
</gene>
<accession>A0ABR6M4D7</accession>
<comment type="caution">
    <text evidence="2">The sequence shown here is derived from an EMBL/GenBank/DDBJ whole genome shotgun (WGS) entry which is preliminary data.</text>
</comment>
<dbReference type="GeneID" id="300290665"/>
<organism evidence="2 3">
    <name type="scientific">Micromonospora echinospora</name>
    <name type="common">Micromonospora purpurea</name>
    <dbReference type="NCBI Taxonomy" id="1877"/>
    <lineage>
        <taxon>Bacteria</taxon>
        <taxon>Bacillati</taxon>
        <taxon>Actinomycetota</taxon>
        <taxon>Actinomycetes</taxon>
        <taxon>Micromonosporales</taxon>
        <taxon>Micromonosporaceae</taxon>
        <taxon>Micromonospora</taxon>
    </lineage>
</organism>